<accession>A0A0G0JB09</accession>
<comment type="caution">
    <text evidence="1">The sequence shown here is derived from an EMBL/GenBank/DDBJ whole genome shotgun (WGS) entry which is preliminary data.</text>
</comment>
<evidence type="ECO:0008006" key="3">
    <source>
        <dbReference type="Google" id="ProtNLM"/>
    </source>
</evidence>
<gene>
    <name evidence="1" type="ORF">US50_C0069G0003</name>
</gene>
<sequence>MVWGLSNTTNDVARAEVRAKLPPFSVKWLGKISPTSENVSYNDASKEVVWRVGNIPRGTGLNGNPREVSFQIELTPSIAQIGSVPPLLEESVLTGEDTFANVTLKSTRSKIDTRISSDPAYKGADEIVVQ</sequence>
<evidence type="ECO:0000313" key="1">
    <source>
        <dbReference type="EMBL" id="KKQ33879.1"/>
    </source>
</evidence>
<protein>
    <recommendedName>
        <fullName evidence="3">MHD domain-containing protein</fullName>
    </recommendedName>
</protein>
<dbReference type="AlphaFoldDB" id="A0A0G0JB09"/>
<reference evidence="1 2" key="1">
    <citation type="journal article" date="2015" name="Nature">
        <title>rRNA introns, odd ribosomes, and small enigmatic genomes across a large radiation of phyla.</title>
        <authorList>
            <person name="Brown C.T."/>
            <person name="Hug L.A."/>
            <person name="Thomas B.C."/>
            <person name="Sharon I."/>
            <person name="Castelle C.J."/>
            <person name="Singh A."/>
            <person name="Wilkins M.J."/>
            <person name="Williams K.H."/>
            <person name="Banfield J.F."/>
        </authorList>
    </citation>
    <scope>NUCLEOTIDE SEQUENCE [LARGE SCALE GENOMIC DNA]</scope>
</reference>
<dbReference type="EMBL" id="LBTF01000069">
    <property type="protein sequence ID" value="KKQ33879.1"/>
    <property type="molecule type" value="Genomic_DNA"/>
</dbReference>
<name>A0A0G0JB09_9BACT</name>
<evidence type="ECO:0000313" key="2">
    <source>
        <dbReference type="Proteomes" id="UP000033876"/>
    </source>
</evidence>
<proteinExistence type="predicted"/>
<dbReference type="Proteomes" id="UP000033876">
    <property type="component" value="Unassembled WGS sequence"/>
</dbReference>
<organism evidence="1 2">
    <name type="scientific">Candidatus Nomurabacteria bacterium GW2011_GWB1_37_5</name>
    <dbReference type="NCBI Taxonomy" id="1618742"/>
    <lineage>
        <taxon>Bacteria</taxon>
        <taxon>Candidatus Nomuraibacteriota</taxon>
    </lineage>
</organism>